<evidence type="ECO:0000313" key="3">
    <source>
        <dbReference type="WBParaSite" id="OFLC_0000806001-mRNA-1"/>
    </source>
</evidence>
<dbReference type="Proteomes" id="UP000267606">
    <property type="component" value="Unassembled WGS sequence"/>
</dbReference>
<evidence type="ECO:0000313" key="2">
    <source>
        <dbReference type="Proteomes" id="UP000267606"/>
    </source>
</evidence>
<keyword evidence="2" id="KW-1185">Reference proteome</keyword>
<accession>A0A183HKP9</accession>
<dbReference type="WBParaSite" id="OFLC_0000806001-mRNA-1">
    <property type="protein sequence ID" value="OFLC_0000806001-mRNA-1"/>
    <property type="gene ID" value="OFLC_0000806001"/>
</dbReference>
<proteinExistence type="predicted"/>
<name>A0A183HKP9_9BILA</name>
<evidence type="ECO:0000313" key="1">
    <source>
        <dbReference type="EMBL" id="VDO53832.1"/>
    </source>
</evidence>
<dbReference type="EMBL" id="UZAJ01008834">
    <property type="protein sequence ID" value="VDO53832.1"/>
    <property type="molecule type" value="Genomic_DNA"/>
</dbReference>
<sequence length="53" mass="5845">MSAAGSFGAISGEKRRVAHRPNESVKDVIRGLAFKKQSVAQVHILFICFFLII</sequence>
<protein>
    <submittedName>
        <fullName evidence="3">WH2 domain-containing protein</fullName>
    </submittedName>
</protein>
<dbReference type="AlphaFoldDB" id="A0A183HKP9"/>
<organism evidence="3">
    <name type="scientific">Onchocerca flexuosa</name>
    <dbReference type="NCBI Taxonomy" id="387005"/>
    <lineage>
        <taxon>Eukaryota</taxon>
        <taxon>Metazoa</taxon>
        <taxon>Ecdysozoa</taxon>
        <taxon>Nematoda</taxon>
        <taxon>Chromadorea</taxon>
        <taxon>Rhabditida</taxon>
        <taxon>Spirurina</taxon>
        <taxon>Spiruromorpha</taxon>
        <taxon>Filarioidea</taxon>
        <taxon>Onchocercidae</taxon>
        <taxon>Onchocerca</taxon>
    </lineage>
</organism>
<reference evidence="1 2" key="2">
    <citation type="submission" date="2018-11" db="EMBL/GenBank/DDBJ databases">
        <authorList>
            <consortium name="Pathogen Informatics"/>
        </authorList>
    </citation>
    <scope>NUCLEOTIDE SEQUENCE [LARGE SCALE GENOMIC DNA]</scope>
</reference>
<gene>
    <name evidence="1" type="ORF">OFLC_LOCUS8058</name>
</gene>
<reference evidence="3" key="1">
    <citation type="submission" date="2016-06" db="UniProtKB">
        <authorList>
            <consortium name="WormBaseParasite"/>
        </authorList>
    </citation>
    <scope>IDENTIFICATION</scope>
</reference>
<dbReference type="STRING" id="387005.A0A183HKP9"/>